<reference evidence="2" key="1">
    <citation type="submission" date="2014-09" db="EMBL/GenBank/DDBJ databases">
        <authorList>
            <person name="Mudge J."/>
            <person name="Ramaraj T."/>
            <person name="Lindquist I.E."/>
            <person name="Bharti A.K."/>
            <person name="Sundararajan A."/>
            <person name="Cameron C.T."/>
            <person name="Woodward J.E."/>
            <person name="May G.D."/>
            <person name="Brubaker C."/>
            <person name="Broadhvest J."/>
            <person name="Wilkins T.A."/>
        </authorList>
    </citation>
    <scope>NUCLEOTIDE SEQUENCE</scope>
    <source>
        <strain evidence="2">cv. AKA8401</strain>
    </source>
</reference>
<protein>
    <submittedName>
        <fullName evidence="1">Uncharacterized protein</fullName>
    </submittedName>
</protein>
<dbReference type="EMBL" id="KN392313">
    <property type="protein sequence ID" value="KHG09818.1"/>
    <property type="molecule type" value="Genomic_DNA"/>
</dbReference>
<sequence length="18" mass="2089">MAYIGWIILLKCCISVYV</sequence>
<dbReference type="AlphaFoldDB" id="A0A0B0N5X0"/>
<accession>A0A0B0N5X0</accession>
<dbReference type="Proteomes" id="UP000032142">
    <property type="component" value="Unassembled WGS sequence"/>
</dbReference>
<name>A0A0B0N5X0_GOSAR</name>
<organism evidence="1 2">
    <name type="scientific">Gossypium arboreum</name>
    <name type="common">Tree cotton</name>
    <name type="synonym">Gossypium nanking</name>
    <dbReference type="NCBI Taxonomy" id="29729"/>
    <lineage>
        <taxon>Eukaryota</taxon>
        <taxon>Viridiplantae</taxon>
        <taxon>Streptophyta</taxon>
        <taxon>Embryophyta</taxon>
        <taxon>Tracheophyta</taxon>
        <taxon>Spermatophyta</taxon>
        <taxon>Magnoliopsida</taxon>
        <taxon>eudicotyledons</taxon>
        <taxon>Gunneridae</taxon>
        <taxon>Pentapetalae</taxon>
        <taxon>rosids</taxon>
        <taxon>malvids</taxon>
        <taxon>Malvales</taxon>
        <taxon>Malvaceae</taxon>
        <taxon>Malvoideae</taxon>
        <taxon>Gossypium</taxon>
    </lineage>
</organism>
<proteinExistence type="predicted"/>
<evidence type="ECO:0000313" key="2">
    <source>
        <dbReference type="Proteomes" id="UP000032142"/>
    </source>
</evidence>
<evidence type="ECO:0000313" key="1">
    <source>
        <dbReference type="EMBL" id="KHG09818.1"/>
    </source>
</evidence>
<keyword evidence="2" id="KW-1185">Reference proteome</keyword>
<gene>
    <name evidence="1" type="ORF">F383_06324</name>
</gene>